<evidence type="ECO:0000256" key="3">
    <source>
        <dbReference type="ARBA" id="ARBA00005641"/>
    </source>
</evidence>
<comment type="subcellular location">
    <subcellularLocation>
        <location evidence="2">Secreted</location>
    </subcellularLocation>
</comment>
<keyword evidence="8" id="KW-0326">Glycosidase</keyword>
<dbReference type="EMBL" id="CM017712">
    <property type="protein sequence ID" value="TYG41056.1"/>
    <property type="molecule type" value="Genomic_DNA"/>
</dbReference>
<dbReference type="InterPro" id="IPR045053">
    <property type="entry name" value="MAN-like"/>
</dbReference>
<organism evidence="11 12">
    <name type="scientific">Gossypium darwinii</name>
    <name type="common">Darwin's cotton</name>
    <name type="synonym">Gossypium barbadense var. darwinii</name>
    <dbReference type="NCBI Taxonomy" id="34276"/>
    <lineage>
        <taxon>Eukaryota</taxon>
        <taxon>Viridiplantae</taxon>
        <taxon>Streptophyta</taxon>
        <taxon>Embryophyta</taxon>
        <taxon>Tracheophyta</taxon>
        <taxon>Spermatophyta</taxon>
        <taxon>Magnoliopsida</taxon>
        <taxon>eudicotyledons</taxon>
        <taxon>Gunneridae</taxon>
        <taxon>Pentapetalae</taxon>
        <taxon>rosids</taxon>
        <taxon>malvids</taxon>
        <taxon>Malvales</taxon>
        <taxon>Malvaceae</taxon>
        <taxon>Malvoideae</taxon>
        <taxon>Gossypium</taxon>
    </lineage>
</organism>
<evidence type="ECO:0000256" key="5">
    <source>
        <dbReference type="ARBA" id="ARBA00022525"/>
    </source>
</evidence>
<dbReference type="GO" id="GO:0005576">
    <property type="term" value="C:extracellular region"/>
    <property type="evidence" value="ECO:0007669"/>
    <property type="project" value="UniProtKB-SubCell"/>
</dbReference>
<evidence type="ECO:0000313" key="12">
    <source>
        <dbReference type="Proteomes" id="UP000323506"/>
    </source>
</evidence>
<dbReference type="GO" id="GO:0016985">
    <property type="term" value="F:mannan endo-1,4-beta-mannosidase activity"/>
    <property type="evidence" value="ECO:0007669"/>
    <property type="project" value="UniProtKB-EC"/>
</dbReference>
<dbReference type="EC" id="3.2.1.78" evidence="4"/>
<dbReference type="Gene3D" id="3.20.20.80">
    <property type="entry name" value="Glycosidases"/>
    <property type="match status" value="1"/>
</dbReference>
<name>A0A5D2AAV8_GOSDA</name>
<dbReference type="InterPro" id="IPR017853">
    <property type="entry name" value="GH"/>
</dbReference>
<dbReference type="AlphaFoldDB" id="A0A5D2AAV8"/>
<reference evidence="11 12" key="1">
    <citation type="submission" date="2019-06" db="EMBL/GenBank/DDBJ databases">
        <title>WGS assembly of Gossypium darwinii.</title>
        <authorList>
            <person name="Chen Z.J."/>
            <person name="Sreedasyam A."/>
            <person name="Ando A."/>
            <person name="Song Q."/>
            <person name="De L."/>
            <person name="Hulse-Kemp A."/>
            <person name="Ding M."/>
            <person name="Ye W."/>
            <person name="Kirkbride R."/>
            <person name="Jenkins J."/>
            <person name="Plott C."/>
            <person name="Lovell J."/>
            <person name="Lin Y.-M."/>
            <person name="Vaughn R."/>
            <person name="Liu B."/>
            <person name="Li W."/>
            <person name="Simpson S."/>
            <person name="Scheffler B."/>
            <person name="Saski C."/>
            <person name="Grover C."/>
            <person name="Hu G."/>
            <person name="Conover J."/>
            <person name="Carlson J."/>
            <person name="Shu S."/>
            <person name="Boston L."/>
            <person name="Williams M."/>
            <person name="Peterson D."/>
            <person name="Mcgee K."/>
            <person name="Jones D."/>
            <person name="Wendel J."/>
            <person name="Stelly D."/>
            <person name="Grimwood J."/>
            <person name="Schmutz J."/>
        </authorList>
    </citation>
    <scope>NUCLEOTIDE SEQUENCE [LARGE SCALE GENOMIC DNA]</scope>
    <source>
        <strain evidence="11">1808015.09</strain>
    </source>
</reference>
<feature type="chain" id="PRO_5022974477" description="mannan endo-1,4-beta-mannosidase" evidence="9">
    <location>
        <begin position="21"/>
        <end position="399"/>
    </location>
</feature>
<protein>
    <recommendedName>
        <fullName evidence="4">mannan endo-1,4-beta-mannosidase</fullName>
        <ecNumber evidence="4">3.2.1.78</ecNumber>
    </recommendedName>
</protein>
<evidence type="ECO:0000313" key="11">
    <source>
        <dbReference type="EMBL" id="TYG41056.1"/>
    </source>
</evidence>
<evidence type="ECO:0000256" key="1">
    <source>
        <dbReference type="ARBA" id="ARBA00001678"/>
    </source>
</evidence>
<keyword evidence="6 9" id="KW-0732">Signal</keyword>
<feature type="non-terminal residue" evidence="11">
    <location>
        <position position="1"/>
    </location>
</feature>
<feature type="domain" description="Glycoside hydrolase family 5" evidence="10">
    <location>
        <begin position="34"/>
        <end position="357"/>
    </location>
</feature>
<dbReference type="PANTHER" id="PTHR31451">
    <property type="match status" value="1"/>
</dbReference>
<dbReference type="FunFam" id="3.20.20.80:FF:000012">
    <property type="entry name" value="Mannan endo-1,4-beta-mannosidase 6"/>
    <property type="match status" value="1"/>
</dbReference>
<dbReference type="Pfam" id="PF26410">
    <property type="entry name" value="GH5_mannosidase"/>
    <property type="match status" value="1"/>
</dbReference>
<dbReference type="Proteomes" id="UP000323506">
    <property type="component" value="Chromosome D12"/>
</dbReference>
<keyword evidence="7" id="KW-0378">Hydrolase</keyword>
<evidence type="ECO:0000259" key="10">
    <source>
        <dbReference type="Pfam" id="PF26410"/>
    </source>
</evidence>
<dbReference type="InterPro" id="IPR001547">
    <property type="entry name" value="Glyco_hydro_5"/>
</dbReference>
<evidence type="ECO:0000256" key="7">
    <source>
        <dbReference type="ARBA" id="ARBA00022801"/>
    </source>
</evidence>
<dbReference type="PANTHER" id="PTHR31451:SF39">
    <property type="entry name" value="MANNAN ENDO-1,4-BETA-MANNOSIDASE 1"/>
    <property type="match status" value="1"/>
</dbReference>
<gene>
    <name evidence="11" type="ORF">ES288_D12G144900v1</name>
</gene>
<evidence type="ECO:0000256" key="6">
    <source>
        <dbReference type="ARBA" id="ARBA00022729"/>
    </source>
</evidence>
<evidence type="ECO:0000256" key="8">
    <source>
        <dbReference type="ARBA" id="ARBA00023295"/>
    </source>
</evidence>
<evidence type="ECO:0000256" key="4">
    <source>
        <dbReference type="ARBA" id="ARBA00012706"/>
    </source>
</evidence>
<sequence>KRNHWFHCFILLTLTSTTFLRETHHAAADHSIGSSFVQTKGTNFVINGNPFYLNGFNAYWMMIFASDPSTRDKVTNTFRQASKHGMNIARTWAFNDGDYMPLQTSPGSYNEDVFKGLDFVVAEAKKFKIHLILSLVNNFKDFGGKGKYVQWAKQRGQDLENEDDFYTNSLVKEYYKNHVKMILPCIFAWELINEPHCPTNPSGARFQNWLKEMAAHVKSIDNHHLLEIGLEGFYGASMAAKKQYNPNSSLTGTDFISNNQIPEIDFATIHIYPEQWLPSTNLSDGGQLAFVDKWIQAHILDSNSVLKKPLLIGEFGESSSLQGYSLEKRNNYFRRIYTAIYGSAKGGGSCAGGLFWQLLTLGMDQVGDGYHVVLEQSPSTAKIIALQSCKLYRLSQPKR</sequence>
<feature type="signal peptide" evidence="9">
    <location>
        <begin position="1"/>
        <end position="20"/>
    </location>
</feature>
<evidence type="ECO:0000256" key="9">
    <source>
        <dbReference type="SAM" id="SignalP"/>
    </source>
</evidence>
<accession>A0A5D2AAV8</accession>
<dbReference type="SUPFAM" id="SSF51445">
    <property type="entry name" value="(Trans)glycosidases"/>
    <property type="match status" value="1"/>
</dbReference>
<keyword evidence="12" id="KW-1185">Reference proteome</keyword>
<proteinExistence type="inferred from homology"/>
<keyword evidence="5" id="KW-0964">Secreted</keyword>
<comment type="catalytic activity">
    <reaction evidence="1">
        <text>Random hydrolysis of (1-&gt;4)-beta-D-mannosidic linkages in mannans, galactomannans and glucomannans.</text>
        <dbReference type="EC" id="3.2.1.78"/>
    </reaction>
</comment>
<evidence type="ECO:0000256" key="2">
    <source>
        <dbReference type="ARBA" id="ARBA00004613"/>
    </source>
</evidence>
<comment type="similarity">
    <text evidence="3">Belongs to the glycosyl hydrolase 5 (cellulase A) family.</text>
</comment>